<feature type="transmembrane region" description="Helical" evidence="2">
    <location>
        <begin position="60"/>
        <end position="87"/>
    </location>
</feature>
<dbReference type="OrthoDB" id="1916829at2759"/>
<dbReference type="PANTHER" id="PTHR33640">
    <property type="entry name" value="TRANSMEMBRANE PROTEIN"/>
    <property type="match status" value="1"/>
</dbReference>
<feature type="compositionally biased region" description="Basic and acidic residues" evidence="1">
    <location>
        <begin position="192"/>
        <end position="209"/>
    </location>
</feature>
<dbReference type="AlphaFoldDB" id="A0A2G5EJ77"/>
<sequence>MDSGLFIDNVKVEKANAMKKYNRLKKIADLFRFFEICVVLILLSWFSTRLPVTFRIFSDYFRYIYVVVVSPCFVFLLGNIIILTLFLKSGQFGQNSTGSCSGTDLYDEFVKNSSNRDKIRSDISSPVPEVKISTPVPEVVVEEKESSAPAPEIVVYQDKQIQSEEQKVTNTHLETTKDETKKIYRRTQSENLKQHEKPKRDLRRTKTEKSSSSSSSNSRENEKEESNVVEEELSNEEFQRRIEAFIAKQVKFLREESMAIVPQQSE</sequence>
<evidence type="ECO:0000256" key="2">
    <source>
        <dbReference type="SAM" id="Phobius"/>
    </source>
</evidence>
<keyword evidence="2" id="KW-0812">Transmembrane</keyword>
<accession>A0A2G5EJ77</accession>
<protein>
    <recommendedName>
        <fullName evidence="5">DUF4408 domain-containing protein</fullName>
    </recommendedName>
</protein>
<dbReference type="EMBL" id="KZ305024">
    <property type="protein sequence ID" value="PIA55814.1"/>
    <property type="molecule type" value="Genomic_DNA"/>
</dbReference>
<evidence type="ECO:0000313" key="3">
    <source>
        <dbReference type="EMBL" id="PIA55814.1"/>
    </source>
</evidence>
<evidence type="ECO:0008006" key="5">
    <source>
        <dbReference type="Google" id="ProtNLM"/>
    </source>
</evidence>
<dbReference type="PANTHER" id="PTHR33640:SF8">
    <property type="entry name" value="TRANSMEMBRANE PROTEIN"/>
    <property type="match status" value="1"/>
</dbReference>
<evidence type="ECO:0000256" key="1">
    <source>
        <dbReference type="SAM" id="MobiDB-lite"/>
    </source>
</evidence>
<organism evidence="3 4">
    <name type="scientific">Aquilegia coerulea</name>
    <name type="common">Rocky mountain columbine</name>
    <dbReference type="NCBI Taxonomy" id="218851"/>
    <lineage>
        <taxon>Eukaryota</taxon>
        <taxon>Viridiplantae</taxon>
        <taxon>Streptophyta</taxon>
        <taxon>Embryophyta</taxon>
        <taxon>Tracheophyta</taxon>
        <taxon>Spermatophyta</taxon>
        <taxon>Magnoliopsida</taxon>
        <taxon>Ranunculales</taxon>
        <taxon>Ranunculaceae</taxon>
        <taxon>Thalictroideae</taxon>
        <taxon>Aquilegia</taxon>
    </lineage>
</organism>
<feature type="region of interest" description="Disordered" evidence="1">
    <location>
        <begin position="165"/>
        <end position="235"/>
    </location>
</feature>
<keyword evidence="4" id="KW-1185">Reference proteome</keyword>
<keyword evidence="2" id="KW-1133">Transmembrane helix</keyword>
<evidence type="ECO:0000313" key="4">
    <source>
        <dbReference type="Proteomes" id="UP000230069"/>
    </source>
</evidence>
<name>A0A2G5EJ77_AQUCA</name>
<dbReference type="InParanoid" id="A0A2G5EJ77"/>
<dbReference type="Proteomes" id="UP000230069">
    <property type="component" value="Unassembled WGS sequence"/>
</dbReference>
<proteinExistence type="predicted"/>
<keyword evidence="2" id="KW-0472">Membrane</keyword>
<feature type="transmembrane region" description="Helical" evidence="2">
    <location>
        <begin position="30"/>
        <end position="48"/>
    </location>
</feature>
<dbReference type="STRING" id="218851.A0A2G5EJ77"/>
<gene>
    <name evidence="3" type="ORF">AQUCO_00700261v1</name>
</gene>
<reference evidence="3 4" key="1">
    <citation type="submission" date="2017-09" db="EMBL/GenBank/DDBJ databases">
        <title>WGS assembly of Aquilegia coerulea Goldsmith.</title>
        <authorList>
            <person name="Hodges S."/>
            <person name="Kramer E."/>
            <person name="Nordborg M."/>
            <person name="Tomkins J."/>
            <person name="Borevitz J."/>
            <person name="Derieg N."/>
            <person name="Yan J."/>
            <person name="Mihaltcheva S."/>
            <person name="Hayes R.D."/>
            <person name="Rokhsar D."/>
        </authorList>
    </citation>
    <scope>NUCLEOTIDE SEQUENCE [LARGE SCALE GENOMIC DNA]</scope>
    <source>
        <strain evidence="4">cv. Goldsmith</strain>
    </source>
</reference>
<dbReference type="FunCoup" id="A0A2G5EJ77">
    <property type="interactions" value="254"/>
</dbReference>